<feature type="region of interest" description="Disordered" evidence="1">
    <location>
        <begin position="450"/>
        <end position="471"/>
    </location>
</feature>
<evidence type="ECO:0000256" key="1">
    <source>
        <dbReference type="SAM" id="MobiDB-lite"/>
    </source>
</evidence>
<dbReference type="EMBL" id="MU856865">
    <property type="protein sequence ID" value="KAK4156546.1"/>
    <property type="molecule type" value="Genomic_DNA"/>
</dbReference>
<sequence>MPTRLPVSYTTPERQPNRDFELCKVVFGAAISQILYARRAFPPECFQLLPLEVVVSKSFEDIVASGSDIQVHDKEQLRDQGTTLFLRQGKGYGVNRFLGILRDDIFPLIENEALVKFRVNYLRTRTWGDNCLAESYTVALKYEQDGSYGLDIWRGGTGTQHIATSDAQLWNLGDYLTVNMVLTETGSMHWTLAFHATERPDDPPIGVWRFDRTDFDDANLDLQQRAGYTYDRVVRLEIVPLTPTDVDEVISETSPEPEHEVAVYEKTQSKLPGTGTLSQTRRTRAKPQAQDLRNGRKSSGSRRRVATAVQLSPPLTLASSRNTSKSTTEDKQNKTGVAVNNKPNGLSRSAEGTRNSSARKGLVTRRKPKRPLQLFEDVTSSLPPTQIIGDSQSLGKTLVGKSGRNHELSNELVEQTRFGSDVPRSSSFDPFKLLDGISLSPEAISATRSSPYVDLPQLPRQLPSTQGPRLQGTPVDEFRGLLRFAPSSIVSGAPRGLSQWEPRASPPANLLGMAISDDEENIETASEAEPATLPRLPTAEDGELGITYDFSPNTVARRTSLFYDIPCSSVGEE</sequence>
<feature type="compositionally biased region" description="Polar residues" evidence="1">
    <location>
        <begin position="269"/>
        <end position="280"/>
    </location>
</feature>
<name>A0AAN7A178_9PEZI</name>
<feature type="compositionally biased region" description="Polar residues" evidence="1">
    <location>
        <begin position="341"/>
        <end position="358"/>
    </location>
</feature>
<gene>
    <name evidence="3" type="ORF">C8A00DRAFT_40948</name>
</gene>
<reference evidence="3" key="1">
    <citation type="journal article" date="2023" name="Mol. Phylogenet. Evol.">
        <title>Genome-scale phylogeny and comparative genomics of the fungal order Sordariales.</title>
        <authorList>
            <person name="Hensen N."/>
            <person name="Bonometti L."/>
            <person name="Westerberg I."/>
            <person name="Brannstrom I.O."/>
            <person name="Guillou S."/>
            <person name="Cros-Aarteil S."/>
            <person name="Calhoun S."/>
            <person name="Haridas S."/>
            <person name="Kuo A."/>
            <person name="Mondo S."/>
            <person name="Pangilinan J."/>
            <person name="Riley R."/>
            <person name="LaButti K."/>
            <person name="Andreopoulos B."/>
            <person name="Lipzen A."/>
            <person name="Chen C."/>
            <person name="Yan M."/>
            <person name="Daum C."/>
            <person name="Ng V."/>
            <person name="Clum A."/>
            <person name="Steindorff A."/>
            <person name="Ohm R.A."/>
            <person name="Martin F."/>
            <person name="Silar P."/>
            <person name="Natvig D.O."/>
            <person name="Lalanne C."/>
            <person name="Gautier V."/>
            <person name="Ament-Velasquez S.L."/>
            <person name="Kruys A."/>
            <person name="Hutchinson M.I."/>
            <person name="Powell A.J."/>
            <person name="Barry K."/>
            <person name="Miller A.N."/>
            <person name="Grigoriev I.V."/>
            <person name="Debuchy R."/>
            <person name="Gladieux P."/>
            <person name="Hiltunen Thoren M."/>
            <person name="Johannesson H."/>
        </authorList>
    </citation>
    <scope>NUCLEOTIDE SEQUENCE</scope>
    <source>
        <strain evidence="3">CBS 538.74</strain>
    </source>
</reference>
<accession>A0AAN7A178</accession>
<dbReference type="Pfam" id="PF02301">
    <property type="entry name" value="HORMA"/>
    <property type="match status" value="1"/>
</dbReference>
<proteinExistence type="predicted"/>
<evidence type="ECO:0000313" key="3">
    <source>
        <dbReference type="EMBL" id="KAK4156546.1"/>
    </source>
</evidence>
<evidence type="ECO:0000313" key="4">
    <source>
        <dbReference type="Proteomes" id="UP001302745"/>
    </source>
</evidence>
<protein>
    <recommendedName>
        <fullName evidence="2">HORMA domain-containing protein</fullName>
    </recommendedName>
</protein>
<feature type="domain" description="HORMA" evidence="2">
    <location>
        <begin position="22"/>
        <end position="147"/>
    </location>
</feature>
<dbReference type="InterPro" id="IPR036570">
    <property type="entry name" value="HORMA_dom_sf"/>
</dbReference>
<reference evidence="3" key="2">
    <citation type="submission" date="2023-05" db="EMBL/GenBank/DDBJ databases">
        <authorList>
            <consortium name="Lawrence Berkeley National Laboratory"/>
            <person name="Steindorff A."/>
            <person name="Hensen N."/>
            <person name="Bonometti L."/>
            <person name="Westerberg I."/>
            <person name="Brannstrom I.O."/>
            <person name="Guillou S."/>
            <person name="Cros-Aarteil S."/>
            <person name="Calhoun S."/>
            <person name="Haridas S."/>
            <person name="Kuo A."/>
            <person name="Mondo S."/>
            <person name="Pangilinan J."/>
            <person name="Riley R."/>
            <person name="Labutti K."/>
            <person name="Andreopoulos B."/>
            <person name="Lipzen A."/>
            <person name="Chen C."/>
            <person name="Yanf M."/>
            <person name="Daum C."/>
            <person name="Ng V."/>
            <person name="Clum A."/>
            <person name="Ohm R."/>
            <person name="Martin F."/>
            <person name="Silar P."/>
            <person name="Natvig D."/>
            <person name="Lalanne C."/>
            <person name="Gautier V."/>
            <person name="Ament-Velasquez S.L."/>
            <person name="Kruys A."/>
            <person name="Hutchinson M.I."/>
            <person name="Powell A.J."/>
            <person name="Barry K."/>
            <person name="Miller A.N."/>
            <person name="Grigoriev I.V."/>
            <person name="Debuchy R."/>
            <person name="Gladieux P."/>
            <person name="Thoren M.H."/>
            <person name="Johannesson H."/>
        </authorList>
    </citation>
    <scope>NUCLEOTIDE SEQUENCE</scope>
    <source>
        <strain evidence="3">CBS 538.74</strain>
    </source>
</reference>
<evidence type="ECO:0000259" key="2">
    <source>
        <dbReference type="Pfam" id="PF02301"/>
    </source>
</evidence>
<comment type="caution">
    <text evidence="3">The sequence shown here is derived from an EMBL/GenBank/DDBJ whole genome shotgun (WGS) entry which is preliminary data.</text>
</comment>
<dbReference type="Proteomes" id="UP001302745">
    <property type="component" value="Unassembled WGS sequence"/>
</dbReference>
<feature type="compositionally biased region" description="Polar residues" evidence="1">
    <location>
        <begin position="317"/>
        <end position="326"/>
    </location>
</feature>
<dbReference type="InterPro" id="IPR003511">
    <property type="entry name" value="HORMA_dom"/>
</dbReference>
<organism evidence="3 4">
    <name type="scientific">Chaetomidium leptoderma</name>
    <dbReference type="NCBI Taxonomy" id="669021"/>
    <lineage>
        <taxon>Eukaryota</taxon>
        <taxon>Fungi</taxon>
        <taxon>Dikarya</taxon>
        <taxon>Ascomycota</taxon>
        <taxon>Pezizomycotina</taxon>
        <taxon>Sordariomycetes</taxon>
        <taxon>Sordariomycetidae</taxon>
        <taxon>Sordariales</taxon>
        <taxon>Chaetomiaceae</taxon>
        <taxon>Chaetomidium</taxon>
    </lineage>
</organism>
<feature type="compositionally biased region" description="Basic residues" evidence="1">
    <location>
        <begin position="295"/>
        <end position="305"/>
    </location>
</feature>
<keyword evidence="4" id="KW-1185">Reference proteome</keyword>
<dbReference type="Gene3D" id="3.30.900.10">
    <property type="entry name" value="HORMA domain"/>
    <property type="match status" value="1"/>
</dbReference>
<feature type="region of interest" description="Disordered" evidence="1">
    <location>
        <begin position="247"/>
        <end position="371"/>
    </location>
</feature>
<dbReference type="AlphaFoldDB" id="A0AAN7A178"/>